<evidence type="ECO:0000313" key="1">
    <source>
        <dbReference type="EMBL" id="SHE48910.1"/>
    </source>
</evidence>
<organism evidence="1 2">
    <name type="scientific">Dysgonomonas macrotermitis</name>
    <dbReference type="NCBI Taxonomy" id="1346286"/>
    <lineage>
        <taxon>Bacteria</taxon>
        <taxon>Pseudomonadati</taxon>
        <taxon>Bacteroidota</taxon>
        <taxon>Bacteroidia</taxon>
        <taxon>Bacteroidales</taxon>
        <taxon>Dysgonomonadaceae</taxon>
        <taxon>Dysgonomonas</taxon>
    </lineage>
</organism>
<gene>
    <name evidence="1" type="ORF">SAMN05444362_101442</name>
</gene>
<sequence length="137" mass="14780">MAATIFFVGAGVTIVNLCCSGCTDTVLSIASSGDECNSHHMESAPKADSCCSSKGMESSECPSHSENSCSIERISIDIYNAIYKPDLSGLLVWSATPLHYGFTFLSSVAENHIQPDVKEHIPIPPRDYLSLIRILII</sequence>
<name>A0A1M4TWT4_9BACT</name>
<dbReference type="Proteomes" id="UP000184480">
    <property type="component" value="Unassembled WGS sequence"/>
</dbReference>
<proteinExistence type="predicted"/>
<dbReference type="AlphaFoldDB" id="A0A1M4TWT4"/>
<dbReference type="STRING" id="1346286.SAMN05444362_101442"/>
<evidence type="ECO:0000313" key="2">
    <source>
        <dbReference type="Proteomes" id="UP000184480"/>
    </source>
</evidence>
<dbReference type="EMBL" id="FQUC01000001">
    <property type="protein sequence ID" value="SHE48910.1"/>
    <property type="molecule type" value="Genomic_DNA"/>
</dbReference>
<accession>A0A1M4TWT4</accession>
<reference evidence="2" key="1">
    <citation type="submission" date="2016-11" db="EMBL/GenBank/DDBJ databases">
        <authorList>
            <person name="Varghese N."/>
            <person name="Submissions S."/>
        </authorList>
    </citation>
    <scope>NUCLEOTIDE SEQUENCE [LARGE SCALE GENOMIC DNA]</scope>
    <source>
        <strain evidence="2">DSM 27370</strain>
    </source>
</reference>
<protein>
    <submittedName>
        <fullName evidence="1">Uncharacterized protein</fullName>
    </submittedName>
</protein>
<keyword evidence="2" id="KW-1185">Reference proteome</keyword>